<proteinExistence type="predicted"/>
<protein>
    <submittedName>
        <fullName evidence="3">Heavy-metal-associated domain-containing protein</fullName>
    </submittedName>
</protein>
<dbReference type="Gene3D" id="3.30.70.100">
    <property type="match status" value="1"/>
</dbReference>
<dbReference type="FunFam" id="3.30.70.100:FF:000001">
    <property type="entry name" value="ATPase copper transporting beta"/>
    <property type="match status" value="1"/>
</dbReference>
<dbReference type="PROSITE" id="PS51257">
    <property type="entry name" value="PROKAR_LIPOPROTEIN"/>
    <property type="match status" value="1"/>
</dbReference>
<dbReference type="InterPro" id="IPR006121">
    <property type="entry name" value="HMA_dom"/>
</dbReference>
<dbReference type="Proteomes" id="UP000304840">
    <property type="component" value="Chromosome"/>
</dbReference>
<evidence type="ECO:0000313" key="4">
    <source>
        <dbReference type="Proteomes" id="UP000304840"/>
    </source>
</evidence>
<organism evidence="3 4">
    <name type="scientific">Flavobacterium columnare</name>
    <dbReference type="NCBI Taxonomy" id="996"/>
    <lineage>
        <taxon>Bacteria</taxon>
        <taxon>Pseudomonadati</taxon>
        <taxon>Bacteroidota</taxon>
        <taxon>Flavobacteriia</taxon>
        <taxon>Flavobacteriales</taxon>
        <taxon>Flavobacteriaceae</taxon>
        <taxon>Flavobacterium</taxon>
    </lineage>
</organism>
<accession>A0AAJ4DDF4</accession>
<dbReference type="Pfam" id="PF00403">
    <property type="entry name" value="HMA"/>
    <property type="match status" value="1"/>
</dbReference>
<dbReference type="CDD" id="cd00371">
    <property type="entry name" value="HMA"/>
    <property type="match status" value="1"/>
</dbReference>
<dbReference type="InterPro" id="IPR036163">
    <property type="entry name" value="HMA_dom_sf"/>
</dbReference>
<evidence type="ECO:0000256" key="1">
    <source>
        <dbReference type="ARBA" id="ARBA00022723"/>
    </source>
</evidence>
<name>A0AAJ4DDF4_9FLAO</name>
<sequence>MNKLICAITIIVMMVSCKNENESVDSNIKKERAKMEKMTVKIKGMTCAIGCAKTIENKLNELEGVQKAKVDFNSKLATIEYDGSIH</sequence>
<evidence type="ECO:0000259" key="2">
    <source>
        <dbReference type="PROSITE" id="PS50846"/>
    </source>
</evidence>
<reference evidence="4" key="1">
    <citation type="submission" date="2016-03" db="EMBL/GenBank/DDBJ databases">
        <title>Flavobacterium columnare strain B185, complete genome.</title>
        <authorList>
            <person name="Sundberg L.-R."/>
            <person name="Papponen P."/>
            <person name="Laanto E."/>
        </authorList>
    </citation>
    <scope>NUCLEOTIDE SEQUENCE [LARGE SCALE GENOMIC DNA]</scope>
    <source>
        <strain evidence="4">B185</strain>
    </source>
</reference>
<feature type="domain" description="HMA" evidence="2">
    <location>
        <begin position="36"/>
        <end position="86"/>
    </location>
</feature>
<dbReference type="SUPFAM" id="SSF55008">
    <property type="entry name" value="HMA, heavy metal-associated domain"/>
    <property type="match status" value="1"/>
</dbReference>
<dbReference type="EMBL" id="CP010992">
    <property type="protein sequence ID" value="QCV57158.1"/>
    <property type="molecule type" value="Genomic_DNA"/>
</dbReference>
<gene>
    <name evidence="3" type="ORF">UN65_08310</name>
</gene>
<dbReference type="PROSITE" id="PS50846">
    <property type="entry name" value="HMA_2"/>
    <property type="match status" value="1"/>
</dbReference>
<keyword evidence="1" id="KW-0479">Metal-binding</keyword>
<evidence type="ECO:0000313" key="3">
    <source>
        <dbReference type="EMBL" id="QCV57158.1"/>
    </source>
</evidence>
<reference evidence="3 4" key="2">
    <citation type="submission" date="2019-05" db="EMBL/GenBank/DDBJ databases">
        <authorList>
            <person name="Ravantti J.J."/>
        </authorList>
    </citation>
    <scope>NUCLEOTIDE SEQUENCE [LARGE SCALE GENOMIC DNA]</scope>
    <source>
        <strain evidence="3 4">B185</strain>
    </source>
</reference>
<dbReference type="RefSeq" id="WP_138425351.1">
    <property type="nucleotide sequence ID" value="NZ_CP010992.1"/>
</dbReference>
<dbReference type="GO" id="GO:0046872">
    <property type="term" value="F:metal ion binding"/>
    <property type="evidence" value="ECO:0007669"/>
    <property type="project" value="UniProtKB-KW"/>
</dbReference>
<dbReference type="AlphaFoldDB" id="A0AAJ4DDF4"/>